<name>A0A0D2NMU7_HYPSF</name>
<reference evidence="2" key="1">
    <citation type="submission" date="2014-04" db="EMBL/GenBank/DDBJ databases">
        <title>Evolutionary Origins and Diversification of the Mycorrhizal Mutualists.</title>
        <authorList>
            <consortium name="DOE Joint Genome Institute"/>
            <consortium name="Mycorrhizal Genomics Consortium"/>
            <person name="Kohler A."/>
            <person name="Kuo A."/>
            <person name="Nagy L.G."/>
            <person name="Floudas D."/>
            <person name="Copeland A."/>
            <person name="Barry K.W."/>
            <person name="Cichocki N."/>
            <person name="Veneault-Fourrey C."/>
            <person name="LaButti K."/>
            <person name="Lindquist E.A."/>
            <person name="Lipzen A."/>
            <person name="Lundell T."/>
            <person name="Morin E."/>
            <person name="Murat C."/>
            <person name="Riley R."/>
            <person name="Ohm R."/>
            <person name="Sun H."/>
            <person name="Tunlid A."/>
            <person name="Henrissat B."/>
            <person name="Grigoriev I.V."/>
            <person name="Hibbett D.S."/>
            <person name="Martin F."/>
        </authorList>
    </citation>
    <scope>NUCLEOTIDE SEQUENCE [LARGE SCALE GENOMIC DNA]</scope>
    <source>
        <strain evidence="2">FD-334 SS-4</strain>
    </source>
</reference>
<gene>
    <name evidence="1" type="ORF">HYPSUDRAFT_43476</name>
</gene>
<proteinExistence type="predicted"/>
<keyword evidence="2" id="KW-1185">Reference proteome</keyword>
<organism evidence="1 2">
    <name type="scientific">Hypholoma sublateritium (strain FD-334 SS-4)</name>
    <dbReference type="NCBI Taxonomy" id="945553"/>
    <lineage>
        <taxon>Eukaryota</taxon>
        <taxon>Fungi</taxon>
        <taxon>Dikarya</taxon>
        <taxon>Basidiomycota</taxon>
        <taxon>Agaricomycotina</taxon>
        <taxon>Agaricomycetes</taxon>
        <taxon>Agaricomycetidae</taxon>
        <taxon>Agaricales</taxon>
        <taxon>Agaricineae</taxon>
        <taxon>Strophariaceae</taxon>
        <taxon>Hypholoma</taxon>
    </lineage>
</organism>
<dbReference type="EMBL" id="KN817570">
    <property type="protein sequence ID" value="KJA20124.1"/>
    <property type="molecule type" value="Genomic_DNA"/>
</dbReference>
<protein>
    <submittedName>
        <fullName evidence="1">Uncharacterized protein</fullName>
    </submittedName>
</protein>
<dbReference type="AlphaFoldDB" id="A0A0D2NMU7"/>
<evidence type="ECO:0000313" key="2">
    <source>
        <dbReference type="Proteomes" id="UP000054270"/>
    </source>
</evidence>
<accession>A0A0D2NMU7</accession>
<evidence type="ECO:0000313" key="1">
    <source>
        <dbReference type="EMBL" id="KJA20124.1"/>
    </source>
</evidence>
<sequence length="209" mass="23792">MALNAYNIQNRVTLRKSIPGFYYYGPIANRTSYSADMVVMGPPTVFEIIKVAESDHNRTSLSPVERAQDDYIYRLIVRCNRSKCRVTYDKVQSMPTSPSLIPHTSIREVQRTTESRTFFYPLDIVRVTTPFEYPSTSSGVYRAIILEKGTLLCISSISKSQKGGKNTKTDPNKGFYQFYVVEATEHYDIYWKAASNVTHSDIVDLVSLN</sequence>
<dbReference type="Proteomes" id="UP000054270">
    <property type="component" value="Unassembled WGS sequence"/>
</dbReference>